<dbReference type="Gene3D" id="3.30.70.1230">
    <property type="entry name" value="Nucleotide cyclase"/>
    <property type="match status" value="1"/>
</dbReference>
<dbReference type="Pfam" id="PF07700">
    <property type="entry name" value="HNOB"/>
    <property type="match status" value="1"/>
</dbReference>
<dbReference type="EMBL" id="JAIWYP010000001">
    <property type="protein sequence ID" value="KAH3888367.1"/>
    <property type="molecule type" value="Genomic_DNA"/>
</dbReference>
<evidence type="ECO:0000256" key="8">
    <source>
        <dbReference type="RuleBase" id="RU000405"/>
    </source>
</evidence>
<dbReference type="PROSITE" id="PS50125">
    <property type="entry name" value="GUANYLATE_CYCLASE_2"/>
    <property type="match status" value="1"/>
</dbReference>
<dbReference type="EC" id="4.6.1.2" evidence="2"/>
<dbReference type="GO" id="GO:0008074">
    <property type="term" value="C:guanylate cyclase complex, soluble"/>
    <property type="evidence" value="ECO:0007669"/>
    <property type="project" value="TreeGrafter"/>
</dbReference>
<evidence type="ECO:0000256" key="1">
    <source>
        <dbReference type="ARBA" id="ARBA00004496"/>
    </source>
</evidence>
<dbReference type="Gene3D" id="3.90.1520.10">
    <property type="entry name" value="H-NOX domain"/>
    <property type="match status" value="1"/>
</dbReference>
<keyword evidence="11" id="KW-1185">Reference proteome</keyword>
<comment type="subcellular location">
    <subcellularLocation>
        <location evidence="1">Cytoplasm</location>
    </subcellularLocation>
</comment>
<dbReference type="Pfam" id="PF00211">
    <property type="entry name" value="Guanylate_cyc"/>
    <property type="match status" value="1"/>
</dbReference>
<dbReference type="InterPro" id="IPR024096">
    <property type="entry name" value="NO_sig/Golgi_transp_ligand-bd"/>
</dbReference>
<dbReference type="GO" id="GO:0038060">
    <property type="term" value="P:nitric oxide-cGMP-mediated signaling"/>
    <property type="evidence" value="ECO:0007669"/>
    <property type="project" value="TreeGrafter"/>
</dbReference>
<evidence type="ECO:0000256" key="4">
    <source>
        <dbReference type="ARBA" id="ARBA00022741"/>
    </source>
</evidence>
<evidence type="ECO:0000256" key="5">
    <source>
        <dbReference type="ARBA" id="ARBA00023134"/>
    </source>
</evidence>
<dbReference type="InterPro" id="IPR011644">
    <property type="entry name" value="Heme_NO-bd"/>
</dbReference>
<dbReference type="PANTHER" id="PTHR45655">
    <property type="entry name" value="GUANYLATE CYCLASE SOLUBLE SUBUNIT BETA-2"/>
    <property type="match status" value="1"/>
</dbReference>
<evidence type="ECO:0000256" key="6">
    <source>
        <dbReference type="ARBA" id="ARBA00023239"/>
    </source>
</evidence>
<evidence type="ECO:0000259" key="9">
    <source>
        <dbReference type="PROSITE" id="PS50125"/>
    </source>
</evidence>
<protein>
    <recommendedName>
        <fullName evidence="2">guanylate cyclase</fullName>
        <ecNumber evidence="2">4.6.1.2</ecNumber>
    </recommendedName>
</protein>
<keyword evidence="7" id="KW-0141">cGMP biosynthesis</keyword>
<dbReference type="InterPro" id="IPR011645">
    <property type="entry name" value="HNOB_dom_associated"/>
</dbReference>
<reference evidence="10" key="1">
    <citation type="journal article" date="2019" name="bioRxiv">
        <title>The Genome of the Zebra Mussel, Dreissena polymorpha: A Resource for Invasive Species Research.</title>
        <authorList>
            <person name="McCartney M.A."/>
            <person name="Auch B."/>
            <person name="Kono T."/>
            <person name="Mallez S."/>
            <person name="Zhang Y."/>
            <person name="Obille A."/>
            <person name="Becker A."/>
            <person name="Abrahante J.E."/>
            <person name="Garbe J."/>
            <person name="Badalamenti J.P."/>
            <person name="Herman A."/>
            <person name="Mangelson H."/>
            <person name="Liachko I."/>
            <person name="Sullivan S."/>
            <person name="Sone E.D."/>
            <person name="Koren S."/>
            <person name="Silverstein K.A.T."/>
            <person name="Beckman K.B."/>
            <person name="Gohl D.M."/>
        </authorList>
    </citation>
    <scope>NUCLEOTIDE SEQUENCE</scope>
    <source>
        <strain evidence="10">Duluth1</strain>
        <tissue evidence="10">Whole animal</tissue>
    </source>
</reference>
<sequence>MSNNNKREVCTLYTGYSNSLIKTKAGTMYGLLMEAIVHYVKENFGEGVWLDVRRLANIQQVTFATHERYSEKLVPNIAKALSDITGIPYNGIMDAFGVCFVSFVGQYGYDRILKVLGRNMTDFLNGLDNLHEYLRFSYPKLRPPSFFVEEETVSGLTLHYRSKRKGYVHYVKGQIRQVGAMFYNTKVDIDVISEEDTDNMTHVIMKLHFDNTAFKEIQEKKNVYSETLPLSSDVFYELFPFHIVFAENMQVRSAGDGLRAVFPDMVGQRVTDVFSMVRPLVPFSWHSILAHTNNAFELLSLKTVSRRVPAGEVQVEIVDDYERDSDESNMDGYAIHLKGQMMYMPDWRAIMFLGTPILESIDIMFKTGLYINDLSMHDSSRDLVLAGTQQSAELKLALDQEQKKSKILQESMHKLDEEMRRTDSLLYQMIPKQVADRLRSGEPAITTCEVFENVTILFSDVVGFTRICSQISPMEVVSMLNAMYTKFDQLSERHNVYKVETIGDAYMVVSGTPEKTRYHALHICDMSIDMLNAMSELTDPSTDGNMKIRVGVHSGNTVAGVVGIKMPRYCLFGDTVNTASRLETNGEANKIHISETTRTELLDYPYILEERGTVTVKGKGEMKTYWLLGKDPVESSIAHCPFGSILLGELSNVKGSKDACTATKRKNRNEFGSERHEVRSLYSPVSFEDVKRSKSWNSTPTDSPSKQNVNVQYQNAKDFHQENRMVSATVCNNHTTLTVESENTSNIQRIENTIQFEAEVMKQPHLSSHISRTCVML</sequence>
<comment type="caution">
    <text evidence="10">The sequence shown here is derived from an EMBL/GenBank/DDBJ whole genome shotgun (WGS) entry which is preliminary data.</text>
</comment>
<dbReference type="Pfam" id="PF07701">
    <property type="entry name" value="HNOBA"/>
    <property type="match status" value="1"/>
</dbReference>
<keyword evidence="5" id="KW-0342">GTP-binding</keyword>
<proteinExistence type="inferred from homology"/>
<dbReference type="PANTHER" id="PTHR45655:SF10">
    <property type="entry name" value="SOLUBLE GUANYLATE CYCLASE 88E"/>
    <property type="match status" value="1"/>
</dbReference>
<evidence type="ECO:0000313" key="11">
    <source>
        <dbReference type="Proteomes" id="UP000828390"/>
    </source>
</evidence>
<evidence type="ECO:0000313" key="10">
    <source>
        <dbReference type="EMBL" id="KAH3888367.1"/>
    </source>
</evidence>
<keyword evidence="6 8" id="KW-0456">Lyase</keyword>
<name>A0A9D4N2B4_DREPO</name>
<evidence type="ECO:0000256" key="3">
    <source>
        <dbReference type="ARBA" id="ARBA00022490"/>
    </source>
</evidence>
<dbReference type="AlphaFoldDB" id="A0A9D4N2B4"/>
<dbReference type="PROSITE" id="PS00452">
    <property type="entry name" value="GUANYLATE_CYCLASE_1"/>
    <property type="match status" value="1"/>
</dbReference>
<feature type="domain" description="Guanylate cyclase" evidence="9">
    <location>
        <begin position="455"/>
        <end position="583"/>
    </location>
</feature>
<dbReference type="GO" id="GO:0005525">
    <property type="term" value="F:GTP binding"/>
    <property type="evidence" value="ECO:0007669"/>
    <property type="project" value="UniProtKB-KW"/>
</dbReference>
<dbReference type="GO" id="GO:0070482">
    <property type="term" value="P:response to oxygen levels"/>
    <property type="evidence" value="ECO:0007669"/>
    <property type="project" value="TreeGrafter"/>
</dbReference>
<gene>
    <name evidence="10" type="ORF">DPMN_012400</name>
</gene>
<dbReference type="FunFam" id="3.30.70.1230:FF:000007">
    <property type="entry name" value="Guanylate cyclase soluble subunit alpha-3"/>
    <property type="match status" value="1"/>
</dbReference>
<evidence type="ECO:0000256" key="7">
    <source>
        <dbReference type="ARBA" id="ARBA00023293"/>
    </source>
</evidence>
<keyword evidence="4" id="KW-0547">Nucleotide-binding</keyword>
<dbReference type="SMART" id="SM00044">
    <property type="entry name" value="CYCc"/>
    <property type="match status" value="1"/>
</dbReference>
<dbReference type="Gene3D" id="3.30.450.260">
    <property type="entry name" value="Haem NO binding associated domain"/>
    <property type="match status" value="1"/>
</dbReference>
<dbReference type="InterPro" id="IPR042463">
    <property type="entry name" value="HNOB_dom_associated_sf"/>
</dbReference>
<keyword evidence="3" id="KW-0963">Cytoplasm</keyword>
<accession>A0A9D4N2B4</accession>
<dbReference type="Gene3D" id="6.10.250.780">
    <property type="match status" value="1"/>
</dbReference>
<dbReference type="InterPro" id="IPR029787">
    <property type="entry name" value="Nucleotide_cyclase"/>
</dbReference>
<evidence type="ECO:0000256" key="2">
    <source>
        <dbReference type="ARBA" id="ARBA00012202"/>
    </source>
</evidence>
<dbReference type="CDD" id="cd07302">
    <property type="entry name" value="CHD"/>
    <property type="match status" value="1"/>
</dbReference>
<dbReference type="InterPro" id="IPR001054">
    <property type="entry name" value="A/G_cyclase"/>
</dbReference>
<dbReference type="GO" id="GO:0004383">
    <property type="term" value="F:guanylate cyclase activity"/>
    <property type="evidence" value="ECO:0007669"/>
    <property type="project" value="UniProtKB-EC"/>
</dbReference>
<dbReference type="SUPFAM" id="SSF111126">
    <property type="entry name" value="Ligand-binding domain in the NO signalling and Golgi transport"/>
    <property type="match status" value="1"/>
</dbReference>
<dbReference type="GO" id="GO:0020037">
    <property type="term" value="F:heme binding"/>
    <property type="evidence" value="ECO:0007669"/>
    <property type="project" value="InterPro"/>
</dbReference>
<comment type="similarity">
    <text evidence="8">Belongs to the adenylyl cyclase class-4/guanylyl cyclase family.</text>
</comment>
<dbReference type="Proteomes" id="UP000828390">
    <property type="component" value="Unassembled WGS sequence"/>
</dbReference>
<organism evidence="10 11">
    <name type="scientific">Dreissena polymorpha</name>
    <name type="common">Zebra mussel</name>
    <name type="synonym">Mytilus polymorpha</name>
    <dbReference type="NCBI Taxonomy" id="45954"/>
    <lineage>
        <taxon>Eukaryota</taxon>
        <taxon>Metazoa</taxon>
        <taxon>Spiralia</taxon>
        <taxon>Lophotrochozoa</taxon>
        <taxon>Mollusca</taxon>
        <taxon>Bivalvia</taxon>
        <taxon>Autobranchia</taxon>
        <taxon>Heteroconchia</taxon>
        <taxon>Euheterodonta</taxon>
        <taxon>Imparidentia</taxon>
        <taxon>Neoheterodontei</taxon>
        <taxon>Myida</taxon>
        <taxon>Dreissenoidea</taxon>
        <taxon>Dreissenidae</taxon>
        <taxon>Dreissena</taxon>
    </lineage>
</organism>
<dbReference type="InterPro" id="IPR038158">
    <property type="entry name" value="H-NOX_domain_sf"/>
</dbReference>
<reference evidence="10" key="2">
    <citation type="submission" date="2020-11" db="EMBL/GenBank/DDBJ databases">
        <authorList>
            <person name="McCartney M.A."/>
            <person name="Auch B."/>
            <person name="Kono T."/>
            <person name="Mallez S."/>
            <person name="Becker A."/>
            <person name="Gohl D.M."/>
            <person name="Silverstein K.A.T."/>
            <person name="Koren S."/>
            <person name="Bechman K.B."/>
            <person name="Herman A."/>
            <person name="Abrahante J.E."/>
            <person name="Garbe J."/>
        </authorList>
    </citation>
    <scope>NUCLEOTIDE SEQUENCE</scope>
    <source>
        <strain evidence="10">Duluth1</strain>
        <tissue evidence="10">Whole animal</tissue>
    </source>
</reference>
<dbReference type="SUPFAM" id="SSF55073">
    <property type="entry name" value="Nucleotide cyclase"/>
    <property type="match status" value="1"/>
</dbReference>
<dbReference type="InterPro" id="IPR018297">
    <property type="entry name" value="A/G_cyclase_CS"/>
</dbReference>